<dbReference type="SUPFAM" id="SSF49464">
    <property type="entry name" value="Carboxypeptidase regulatory domain-like"/>
    <property type="match status" value="1"/>
</dbReference>
<dbReference type="NCBIfam" id="TIGR04057">
    <property type="entry name" value="SusC_RagA_signa"/>
    <property type="match status" value="1"/>
</dbReference>
<keyword evidence="4 7" id="KW-0812">Transmembrane</keyword>
<dbReference type="Gene3D" id="2.40.170.20">
    <property type="entry name" value="TonB-dependent receptor, beta-barrel domain"/>
    <property type="match status" value="1"/>
</dbReference>
<dbReference type="Pfam" id="PF07715">
    <property type="entry name" value="Plug"/>
    <property type="match status" value="1"/>
</dbReference>
<keyword evidence="3 7" id="KW-1134">Transmembrane beta strand</keyword>
<evidence type="ECO:0000259" key="9">
    <source>
        <dbReference type="Pfam" id="PF07715"/>
    </source>
</evidence>
<reference evidence="10 11" key="1">
    <citation type="submission" date="2023-07" db="EMBL/GenBank/DDBJ databases">
        <authorList>
            <person name="Lian W.-H."/>
        </authorList>
    </citation>
    <scope>NUCLEOTIDE SEQUENCE [LARGE SCALE GENOMIC DNA]</scope>
    <source>
        <strain evidence="10 11">SYSU DXS3180</strain>
    </source>
</reference>
<keyword evidence="2 7" id="KW-0813">Transport</keyword>
<dbReference type="SUPFAM" id="SSF56935">
    <property type="entry name" value="Porins"/>
    <property type="match status" value="1"/>
</dbReference>
<evidence type="ECO:0000256" key="4">
    <source>
        <dbReference type="ARBA" id="ARBA00022692"/>
    </source>
</evidence>
<comment type="subcellular location">
    <subcellularLocation>
        <location evidence="1 7">Cell outer membrane</location>
        <topology evidence="1 7">Multi-pass membrane protein</topology>
    </subcellularLocation>
</comment>
<dbReference type="InterPro" id="IPR023996">
    <property type="entry name" value="TonB-dep_OMP_SusC/RagA"/>
</dbReference>
<feature type="signal peptide" evidence="8">
    <location>
        <begin position="1"/>
        <end position="26"/>
    </location>
</feature>
<keyword evidence="6 7" id="KW-0998">Cell outer membrane</keyword>
<comment type="similarity">
    <text evidence="7">Belongs to the TonB-dependent receptor family.</text>
</comment>
<evidence type="ECO:0000256" key="6">
    <source>
        <dbReference type="ARBA" id="ARBA00023237"/>
    </source>
</evidence>
<dbReference type="InterPro" id="IPR039426">
    <property type="entry name" value="TonB-dep_rcpt-like"/>
</dbReference>
<keyword evidence="5 7" id="KW-0472">Membrane</keyword>
<gene>
    <name evidence="10" type="ORF">QTN47_05720</name>
</gene>
<evidence type="ECO:0000313" key="11">
    <source>
        <dbReference type="Proteomes" id="UP001560573"/>
    </source>
</evidence>
<dbReference type="InterPro" id="IPR008969">
    <property type="entry name" value="CarboxyPept-like_regulatory"/>
</dbReference>
<accession>A0ABV3ZBT2</accession>
<organism evidence="10 11">
    <name type="scientific">Danxiaibacter flavus</name>
    <dbReference type="NCBI Taxonomy" id="3049108"/>
    <lineage>
        <taxon>Bacteria</taxon>
        <taxon>Pseudomonadati</taxon>
        <taxon>Bacteroidota</taxon>
        <taxon>Chitinophagia</taxon>
        <taxon>Chitinophagales</taxon>
        <taxon>Chitinophagaceae</taxon>
        <taxon>Danxiaibacter</taxon>
    </lineage>
</organism>
<dbReference type="Gene3D" id="2.60.40.1120">
    <property type="entry name" value="Carboxypeptidase-like, regulatory domain"/>
    <property type="match status" value="1"/>
</dbReference>
<evidence type="ECO:0000313" key="10">
    <source>
        <dbReference type="EMBL" id="MEX6686980.1"/>
    </source>
</evidence>
<protein>
    <submittedName>
        <fullName evidence="10">SusC/RagA family TonB-linked outer membrane protein</fullName>
    </submittedName>
</protein>
<evidence type="ECO:0000256" key="1">
    <source>
        <dbReference type="ARBA" id="ARBA00004571"/>
    </source>
</evidence>
<evidence type="ECO:0000256" key="5">
    <source>
        <dbReference type="ARBA" id="ARBA00023136"/>
    </source>
</evidence>
<dbReference type="InterPro" id="IPR036942">
    <property type="entry name" value="Beta-barrel_TonB_sf"/>
</dbReference>
<dbReference type="NCBIfam" id="TIGR04056">
    <property type="entry name" value="OMP_RagA_SusC"/>
    <property type="match status" value="1"/>
</dbReference>
<evidence type="ECO:0000256" key="3">
    <source>
        <dbReference type="ARBA" id="ARBA00022452"/>
    </source>
</evidence>
<evidence type="ECO:0000256" key="8">
    <source>
        <dbReference type="SAM" id="SignalP"/>
    </source>
</evidence>
<proteinExistence type="inferred from homology"/>
<dbReference type="Gene3D" id="3.55.50.30">
    <property type="match status" value="1"/>
</dbReference>
<dbReference type="Pfam" id="PF13715">
    <property type="entry name" value="CarbopepD_reg_2"/>
    <property type="match status" value="1"/>
</dbReference>
<keyword evidence="8" id="KW-0732">Signal</keyword>
<keyword evidence="11" id="KW-1185">Reference proteome</keyword>
<feature type="chain" id="PRO_5047301610" evidence="8">
    <location>
        <begin position="27"/>
        <end position="1165"/>
    </location>
</feature>
<dbReference type="InterPro" id="IPR012910">
    <property type="entry name" value="Plug_dom"/>
</dbReference>
<comment type="caution">
    <text evidence="10">The sequence shown here is derived from an EMBL/GenBank/DDBJ whole genome shotgun (WGS) entry which is preliminary data.</text>
</comment>
<feature type="domain" description="TonB-dependent receptor plug" evidence="9">
    <location>
        <begin position="252"/>
        <end position="374"/>
    </location>
</feature>
<sequence>MTSKTQRILVCCCLLIALTVGSTAYAQTSSDRALYAVNKKAWHNTSSATEYEQSGRNKNEEKLSVLQVLNQLNKTKGVYFLVADKSLQNIKVFPVKNMQDDAESILTELLKGTSLTYKKIDEKTYVIIRAREKADSLNEVSGYYSISNTQYAYEARSPQQKITGKVTNTSGDPLVSVSIVVQGKSKGTNTDSKGVYSIDASKGDVLVFSFVGFATKQITLGDETELNVVLSESQTNLSDVVVTALGIQKQARSLGYSTTEVDGSKFTQAREVNIGNALTGQIAGVSVAGVSTGPYGSSRVIIRGNASLTGNNQPLYVIDGIPYDNKNQGSAGMWGGADYGDGLSNINPDDIETMQVLKGVAATALYGYRGGNGAILITTKSGARSKGIGVEVNNNFTLSKIFDTRDIQYVYGQGTQGVKPVDINAANATAESAWGAKIDGSDAVNFLGDTYKYNAYKDNYKNFYQTGLTNQTSVALLGGNDKGHFRLGLSNLYLNTNVPNSNMKQQGVNFNSTYNVTPKLQMTLTANYIFEQVKNRGSLSDAPGNYVASLNFLANTFDVRWLSPRVDANKNELLPGSQDIYFENPYFIAYDFENQTNRNRLTGGLTIKYNILDWLYLQGQVTRDGYNFDTRSVTPNGVQYSNAGGGSINMSNINQRELDWHGMIGVNKKINENFTINANVGVYSQDNQWKSYSGGGGPFNVPFFYSISNVTSRPFNYGFTHSRVNSVYGNVDVGYKNFLFITATARNDWFSMLNPASNHYLYPSISGSFVFSDAFHMPDWISFGKLRASYAQSSNTGAATPYQTVLTYGLQGYSIGGQPVGYVVNGSIPNQNLRPVKIREDEIGLNMQFFKSRVGFDVAVYNKKTEDDIVPVTVSSTSGYNSNTINIGKLENKGVEVLITGTPVKTKNFSWNVSFNYAYNNSKVLDLGGVPSLSLDVPRFGDGVSISNVVGMSYGQIMGFKYKRDDKGSIIYDTSGLPLRSDGIVSLGSGVYKQTGGLTNEFHFKDFVFSFLIDYKFGANIYSGTNLVLYSEGLQKNTLAGREGGYVGPGVTEDGKPNTKAVRSETYFNAIAGGANSISEEFVYNAGFIKLRSMTLGYVFPKSILKDGFIKGLSLTLVARNLATLLKHTPNIDPESNYNNTNAQGLELSGYPPVRSLGLNLNIKF</sequence>
<dbReference type="EMBL" id="JAULBC010000001">
    <property type="protein sequence ID" value="MEX6686980.1"/>
    <property type="molecule type" value="Genomic_DNA"/>
</dbReference>
<evidence type="ECO:0000256" key="7">
    <source>
        <dbReference type="PROSITE-ProRule" id="PRU01360"/>
    </source>
</evidence>
<evidence type="ECO:0000256" key="2">
    <source>
        <dbReference type="ARBA" id="ARBA00022448"/>
    </source>
</evidence>
<dbReference type="RefSeq" id="WP_369328377.1">
    <property type="nucleotide sequence ID" value="NZ_JAULBC010000001.1"/>
</dbReference>
<dbReference type="Proteomes" id="UP001560573">
    <property type="component" value="Unassembled WGS sequence"/>
</dbReference>
<dbReference type="PROSITE" id="PS52016">
    <property type="entry name" value="TONB_DEPENDENT_REC_3"/>
    <property type="match status" value="1"/>
</dbReference>
<dbReference type="Gene3D" id="2.170.130.10">
    <property type="entry name" value="TonB-dependent receptor, plug domain"/>
    <property type="match status" value="1"/>
</dbReference>
<dbReference type="InterPro" id="IPR037066">
    <property type="entry name" value="Plug_dom_sf"/>
</dbReference>
<name>A0ABV3ZBT2_9BACT</name>
<dbReference type="InterPro" id="IPR023997">
    <property type="entry name" value="TonB-dep_OMP_SusC/RagA_CS"/>
</dbReference>